<protein>
    <submittedName>
        <fullName evidence="2">Uncharacterized protein</fullName>
    </submittedName>
</protein>
<sequence length="51" mass="5324">MANMKGEVGIAASVVSYVTSPPRAQTEKLVEVDSATGSTLNNNGERETLLS</sequence>
<dbReference type="Gramene" id="rna-AYBTSS11_LOCUS21131">
    <property type="protein sequence ID" value="CAJ1967345.1"/>
    <property type="gene ID" value="gene-AYBTSS11_LOCUS21131"/>
</dbReference>
<accession>A0AA86SUT8</accession>
<evidence type="ECO:0000256" key="1">
    <source>
        <dbReference type="SAM" id="MobiDB-lite"/>
    </source>
</evidence>
<name>A0AA86SUT8_9FABA</name>
<evidence type="ECO:0000313" key="2">
    <source>
        <dbReference type="EMBL" id="CAJ1967345.1"/>
    </source>
</evidence>
<feature type="region of interest" description="Disordered" evidence="1">
    <location>
        <begin position="31"/>
        <end position="51"/>
    </location>
</feature>
<dbReference type="AlphaFoldDB" id="A0AA86SUT8"/>
<reference evidence="2" key="1">
    <citation type="submission" date="2023-10" db="EMBL/GenBank/DDBJ databases">
        <authorList>
            <person name="Domelevo Entfellner J.-B."/>
        </authorList>
    </citation>
    <scope>NUCLEOTIDE SEQUENCE</scope>
</reference>
<organism evidence="2 3">
    <name type="scientific">Sphenostylis stenocarpa</name>
    <dbReference type="NCBI Taxonomy" id="92480"/>
    <lineage>
        <taxon>Eukaryota</taxon>
        <taxon>Viridiplantae</taxon>
        <taxon>Streptophyta</taxon>
        <taxon>Embryophyta</taxon>
        <taxon>Tracheophyta</taxon>
        <taxon>Spermatophyta</taxon>
        <taxon>Magnoliopsida</taxon>
        <taxon>eudicotyledons</taxon>
        <taxon>Gunneridae</taxon>
        <taxon>Pentapetalae</taxon>
        <taxon>rosids</taxon>
        <taxon>fabids</taxon>
        <taxon>Fabales</taxon>
        <taxon>Fabaceae</taxon>
        <taxon>Papilionoideae</taxon>
        <taxon>50 kb inversion clade</taxon>
        <taxon>NPAAA clade</taxon>
        <taxon>indigoferoid/millettioid clade</taxon>
        <taxon>Phaseoleae</taxon>
        <taxon>Sphenostylis</taxon>
    </lineage>
</organism>
<dbReference type="EMBL" id="OY731404">
    <property type="protein sequence ID" value="CAJ1967345.1"/>
    <property type="molecule type" value="Genomic_DNA"/>
</dbReference>
<keyword evidence="3" id="KW-1185">Reference proteome</keyword>
<evidence type="ECO:0000313" key="3">
    <source>
        <dbReference type="Proteomes" id="UP001189624"/>
    </source>
</evidence>
<proteinExistence type="predicted"/>
<dbReference type="Proteomes" id="UP001189624">
    <property type="component" value="Chromosome 7"/>
</dbReference>
<gene>
    <name evidence="2" type="ORF">AYBTSS11_LOCUS21131</name>
</gene>